<comment type="similarity">
    <text evidence="4">Belongs to the HARBI1 family.</text>
</comment>
<dbReference type="PANTHER" id="PTHR22930">
    <property type="match status" value="1"/>
</dbReference>
<evidence type="ECO:0000256" key="2">
    <source>
        <dbReference type="ARBA" id="ARBA00004123"/>
    </source>
</evidence>
<dbReference type="InParanoid" id="A0A1S3JAE4"/>
<organism evidence="16 17">
    <name type="scientific">Lingula anatina</name>
    <name type="common">Brachiopod</name>
    <name type="synonym">Lingula unguis</name>
    <dbReference type="NCBI Taxonomy" id="7574"/>
    <lineage>
        <taxon>Eukaryota</taxon>
        <taxon>Metazoa</taxon>
        <taxon>Spiralia</taxon>
        <taxon>Lophotrochozoa</taxon>
        <taxon>Brachiopoda</taxon>
        <taxon>Linguliformea</taxon>
        <taxon>Lingulata</taxon>
        <taxon>Lingulida</taxon>
        <taxon>Linguloidea</taxon>
        <taxon>Lingulidae</taxon>
        <taxon>Lingula</taxon>
    </lineage>
</organism>
<name>A0A1S3JAE4_LINAN</name>
<evidence type="ECO:0000256" key="13">
    <source>
        <dbReference type="SAM" id="SignalP"/>
    </source>
</evidence>
<dbReference type="Pfam" id="PF26138">
    <property type="entry name" value="DUF8040"/>
    <property type="match status" value="1"/>
</dbReference>
<dbReference type="Pfam" id="PF13359">
    <property type="entry name" value="DDE_Tnp_4"/>
    <property type="match status" value="1"/>
</dbReference>
<dbReference type="KEGG" id="lak:106171465"/>
<feature type="domain" description="DDE Tnp4" evidence="14">
    <location>
        <begin position="217"/>
        <end position="381"/>
    </location>
</feature>
<evidence type="ECO:0000256" key="8">
    <source>
        <dbReference type="ARBA" id="ARBA00022723"/>
    </source>
</evidence>
<evidence type="ECO:0000313" key="17">
    <source>
        <dbReference type="RefSeq" id="XP_013407293.1"/>
    </source>
</evidence>
<evidence type="ECO:0000256" key="11">
    <source>
        <dbReference type="ARBA" id="ARBA00030126"/>
    </source>
</evidence>
<dbReference type="AlphaFoldDB" id="A0A1S3JAE4"/>
<dbReference type="InterPro" id="IPR027806">
    <property type="entry name" value="HARBI1_dom"/>
</dbReference>
<evidence type="ECO:0000256" key="10">
    <source>
        <dbReference type="ARBA" id="ARBA00023242"/>
    </source>
</evidence>
<keyword evidence="6" id="KW-0963">Cytoplasm</keyword>
<keyword evidence="16" id="KW-1185">Reference proteome</keyword>
<reference evidence="17" key="1">
    <citation type="submission" date="2025-08" db="UniProtKB">
        <authorList>
            <consortium name="RefSeq"/>
        </authorList>
    </citation>
    <scope>IDENTIFICATION</scope>
    <source>
        <tissue evidence="17">Gonads</tissue>
    </source>
</reference>
<evidence type="ECO:0000256" key="1">
    <source>
        <dbReference type="ARBA" id="ARBA00001968"/>
    </source>
</evidence>
<dbReference type="GO" id="GO:0046872">
    <property type="term" value="F:metal ion binding"/>
    <property type="evidence" value="ECO:0007669"/>
    <property type="project" value="UniProtKB-KW"/>
</dbReference>
<dbReference type="GeneID" id="106171465"/>
<comment type="function">
    <text evidence="12">Transposase-derived protein that may have nuclease activity. Does not have transposase activity.</text>
</comment>
<comment type="cofactor">
    <cofactor evidence="1">
        <name>a divalent metal cation</name>
        <dbReference type="ChEBI" id="CHEBI:60240"/>
    </cofactor>
</comment>
<evidence type="ECO:0000256" key="3">
    <source>
        <dbReference type="ARBA" id="ARBA00004496"/>
    </source>
</evidence>
<evidence type="ECO:0000256" key="4">
    <source>
        <dbReference type="ARBA" id="ARBA00006958"/>
    </source>
</evidence>
<evidence type="ECO:0000256" key="5">
    <source>
        <dbReference type="ARBA" id="ARBA00015519"/>
    </source>
</evidence>
<keyword evidence="9" id="KW-0378">Hydrolase</keyword>
<dbReference type="InterPro" id="IPR026103">
    <property type="entry name" value="HARBI1_animal"/>
</dbReference>
<dbReference type="OrthoDB" id="5983017at2759"/>
<dbReference type="FunCoup" id="A0A1S3JAE4">
    <property type="interactions" value="1"/>
</dbReference>
<dbReference type="GO" id="GO:0005634">
    <property type="term" value="C:nucleus"/>
    <property type="evidence" value="ECO:0007669"/>
    <property type="project" value="UniProtKB-SubCell"/>
</dbReference>
<dbReference type="GO" id="GO:0016787">
    <property type="term" value="F:hydrolase activity"/>
    <property type="evidence" value="ECO:0007669"/>
    <property type="project" value="UniProtKB-KW"/>
</dbReference>
<dbReference type="PANTHER" id="PTHR22930:SF206">
    <property type="entry name" value="NUCLEASE HARBI1"/>
    <property type="match status" value="1"/>
</dbReference>
<dbReference type="RefSeq" id="XP_013407293.1">
    <property type="nucleotide sequence ID" value="XM_013551839.1"/>
</dbReference>
<dbReference type="InterPro" id="IPR058353">
    <property type="entry name" value="DUF8040"/>
</dbReference>
<protein>
    <recommendedName>
        <fullName evidence="5">Putative nuclease HARBI1</fullName>
    </recommendedName>
    <alternativeName>
        <fullName evidence="11">Harbinger transposase-derived nuclease</fullName>
    </alternativeName>
</protein>
<dbReference type="InterPro" id="IPR045249">
    <property type="entry name" value="HARBI1-like"/>
</dbReference>
<sequence>MAAIATCLFLWNFFRFLLGKKRCKAKQSILRQPRVYGTRRRLSERRRRLGGFQRRARVHMNQMNMLAVTLLQMPKSINRNVWARDRGNMFWEHTVNVTFTEREWKENFRMSKDSFNFLCNILRPQLTRQETHLRHSITVEKQVAITLWFLGSGDSYRTISHLFAVGRSTVSTIVKRFVQAVVSRKNLFIKFPQDAELDRVIQGYANKWGFPNVGGAIDGTHIPIIAPPDSKGDYYNRKGWHSIQLQAVCNDRYHFTDIYIGWPGSVHDARVFNNSLIQERGMDGNLFGQRVVNLGNNRNVPVSLIGDAAYPLSHFLIKPFNDNGRLSDEQQHFNRCLSRARMTIENSFGRLKGRWRCLMKRLDVGVSTLAELILTCCILHNICEQEAEGFPDDWIRAVDEHNQAYPQPRNCAQRPPHNGIPLQGFNAGQNIRNALVQHLYP</sequence>
<evidence type="ECO:0000259" key="14">
    <source>
        <dbReference type="Pfam" id="PF13359"/>
    </source>
</evidence>
<dbReference type="PRINTS" id="PR02086">
    <property type="entry name" value="PUTNUCHARBI1"/>
</dbReference>
<dbReference type="GO" id="GO:0004518">
    <property type="term" value="F:nuclease activity"/>
    <property type="evidence" value="ECO:0007669"/>
    <property type="project" value="UniProtKB-KW"/>
</dbReference>
<feature type="signal peptide" evidence="13">
    <location>
        <begin position="1"/>
        <end position="19"/>
    </location>
</feature>
<keyword evidence="8" id="KW-0479">Metal-binding</keyword>
<evidence type="ECO:0000256" key="12">
    <source>
        <dbReference type="ARBA" id="ARBA00045850"/>
    </source>
</evidence>
<evidence type="ECO:0000256" key="7">
    <source>
        <dbReference type="ARBA" id="ARBA00022722"/>
    </source>
</evidence>
<comment type="subcellular location">
    <subcellularLocation>
        <location evidence="3">Cytoplasm</location>
    </subcellularLocation>
    <subcellularLocation>
        <location evidence="2">Nucleus</location>
    </subcellularLocation>
</comment>
<evidence type="ECO:0000256" key="9">
    <source>
        <dbReference type="ARBA" id="ARBA00022801"/>
    </source>
</evidence>
<keyword evidence="10" id="KW-0539">Nucleus</keyword>
<accession>A0A1S3JAE4</accession>
<dbReference type="Proteomes" id="UP000085678">
    <property type="component" value="Unplaced"/>
</dbReference>
<gene>
    <name evidence="17" type="primary">LOC106171465</name>
</gene>
<keyword evidence="13" id="KW-0732">Signal</keyword>
<evidence type="ECO:0000259" key="15">
    <source>
        <dbReference type="Pfam" id="PF26138"/>
    </source>
</evidence>
<keyword evidence="7" id="KW-0540">Nuclease</keyword>
<evidence type="ECO:0000256" key="6">
    <source>
        <dbReference type="ARBA" id="ARBA00022490"/>
    </source>
</evidence>
<dbReference type="GO" id="GO:0005737">
    <property type="term" value="C:cytoplasm"/>
    <property type="evidence" value="ECO:0007669"/>
    <property type="project" value="UniProtKB-SubCell"/>
</dbReference>
<feature type="domain" description="DUF8040" evidence="15">
    <location>
        <begin position="101"/>
        <end position="183"/>
    </location>
</feature>
<proteinExistence type="inferred from homology"/>
<feature type="chain" id="PRO_5010222792" description="Putative nuclease HARBI1" evidence="13">
    <location>
        <begin position="20"/>
        <end position="441"/>
    </location>
</feature>
<evidence type="ECO:0000313" key="16">
    <source>
        <dbReference type="Proteomes" id="UP000085678"/>
    </source>
</evidence>